<dbReference type="InterPro" id="IPR000073">
    <property type="entry name" value="AB_hydrolase_1"/>
</dbReference>
<evidence type="ECO:0000313" key="3">
    <source>
        <dbReference type="Proteomes" id="UP000324705"/>
    </source>
</evidence>
<dbReference type="SUPFAM" id="SSF53474">
    <property type="entry name" value="alpha/beta-Hydrolases"/>
    <property type="match status" value="1"/>
</dbReference>
<dbReference type="PANTHER" id="PTHR10992">
    <property type="entry name" value="METHYLESTERASE FAMILY MEMBER"/>
    <property type="match status" value="1"/>
</dbReference>
<dbReference type="PANTHER" id="PTHR10992:SF1017">
    <property type="entry name" value="AB HYDROLASE-1 DOMAIN-CONTAINING PROTEIN"/>
    <property type="match status" value="1"/>
</dbReference>
<name>A0A9R1QXH6_TRITD</name>
<dbReference type="Gene3D" id="3.40.50.1820">
    <property type="entry name" value="alpha/beta hydrolase"/>
    <property type="match status" value="1"/>
</dbReference>
<dbReference type="GO" id="GO:0009696">
    <property type="term" value="P:salicylic acid metabolic process"/>
    <property type="evidence" value="ECO:0007669"/>
    <property type="project" value="TreeGrafter"/>
</dbReference>
<dbReference type="Gramene" id="TRITD3Bv1G247800.3">
    <property type="protein sequence ID" value="TRITD3Bv1G247800.3"/>
    <property type="gene ID" value="TRITD3Bv1G247800"/>
</dbReference>
<dbReference type="Pfam" id="PF12697">
    <property type="entry name" value="Abhydrolase_6"/>
    <property type="match status" value="1"/>
</dbReference>
<dbReference type="InterPro" id="IPR045889">
    <property type="entry name" value="MES/HNL"/>
</dbReference>
<dbReference type="Proteomes" id="UP000324705">
    <property type="component" value="Chromosome 3B"/>
</dbReference>
<keyword evidence="3" id="KW-1185">Reference proteome</keyword>
<sequence>MESAAGGELRRHRFVLVHGVCHGAWSWYRVATALRSAGHRVDALDMAACGARPGRAEEVGSFEEYSRPLLDALAALPTGEKAVLVGHSYGGQSLALAMQAHPDRVAVAAFASAAMPAAGKPLKFVSEQASSPGKCPGWPGAGSAPGPEYMAQRLYQLSPPEDLTLATMLVRPSRQFVDDAAMSGEGVLTVERYGAVSRVYVLAEEDASWSPEFQLRMASWNPGTEVRGLQGADHMPMFSKPRELSDLLPEIANKYT</sequence>
<evidence type="ECO:0000259" key="1">
    <source>
        <dbReference type="Pfam" id="PF12697"/>
    </source>
</evidence>
<dbReference type="GO" id="GO:0009694">
    <property type="term" value="P:jasmonic acid metabolic process"/>
    <property type="evidence" value="ECO:0007669"/>
    <property type="project" value="TreeGrafter"/>
</dbReference>
<feature type="domain" description="AB hydrolase-1" evidence="1">
    <location>
        <begin position="14"/>
        <end position="246"/>
    </location>
</feature>
<reference evidence="2 3" key="1">
    <citation type="submission" date="2017-09" db="EMBL/GenBank/DDBJ databases">
        <authorList>
            <consortium name="International Durum Wheat Genome Sequencing Consortium (IDWGSC)"/>
            <person name="Milanesi L."/>
        </authorList>
    </citation>
    <scope>NUCLEOTIDE SEQUENCE [LARGE SCALE GENOMIC DNA]</scope>
    <source>
        <strain evidence="3">cv. Svevo</strain>
    </source>
</reference>
<dbReference type="GO" id="GO:0080031">
    <property type="term" value="F:methyl salicylate esterase activity"/>
    <property type="evidence" value="ECO:0007669"/>
    <property type="project" value="TreeGrafter"/>
</dbReference>
<dbReference type="AlphaFoldDB" id="A0A9R1QXH6"/>
<proteinExistence type="predicted"/>
<dbReference type="GO" id="GO:0080032">
    <property type="term" value="F:methyl jasmonate esterase activity"/>
    <property type="evidence" value="ECO:0007669"/>
    <property type="project" value="TreeGrafter"/>
</dbReference>
<gene>
    <name evidence="2" type="ORF">TRITD_3Bv1G247800</name>
</gene>
<dbReference type="EMBL" id="LT934116">
    <property type="protein sequence ID" value="VAH84331.1"/>
    <property type="molecule type" value="Genomic_DNA"/>
</dbReference>
<organism evidence="2 3">
    <name type="scientific">Triticum turgidum subsp. durum</name>
    <name type="common">Durum wheat</name>
    <name type="synonym">Triticum durum</name>
    <dbReference type="NCBI Taxonomy" id="4567"/>
    <lineage>
        <taxon>Eukaryota</taxon>
        <taxon>Viridiplantae</taxon>
        <taxon>Streptophyta</taxon>
        <taxon>Embryophyta</taxon>
        <taxon>Tracheophyta</taxon>
        <taxon>Spermatophyta</taxon>
        <taxon>Magnoliopsida</taxon>
        <taxon>Liliopsida</taxon>
        <taxon>Poales</taxon>
        <taxon>Poaceae</taxon>
        <taxon>BOP clade</taxon>
        <taxon>Pooideae</taxon>
        <taxon>Triticodae</taxon>
        <taxon>Triticeae</taxon>
        <taxon>Triticinae</taxon>
        <taxon>Triticum</taxon>
    </lineage>
</organism>
<dbReference type="FunFam" id="3.40.50.1820:FF:000051">
    <property type="entry name" value="(S)-hydroxynitrile lyase"/>
    <property type="match status" value="1"/>
</dbReference>
<accession>A0A9R1QXH6</accession>
<dbReference type="InterPro" id="IPR029058">
    <property type="entry name" value="AB_hydrolase_fold"/>
</dbReference>
<evidence type="ECO:0000313" key="2">
    <source>
        <dbReference type="EMBL" id="VAH84331.1"/>
    </source>
</evidence>
<dbReference type="GO" id="GO:0080030">
    <property type="term" value="F:methyl indole-3-acetate esterase activity"/>
    <property type="evidence" value="ECO:0007669"/>
    <property type="project" value="TreeGrafter"/>
</dbReference>
<protein>
    <recommendedName>
        <fullName evidence="1">AB hydrolase-1 domain-containing protein</fullName>
    </recommendedName>
</protein>